<dbReference type="GO" id="GO:0016491">
    <property type="term" value="F:oxidoreductase activity"/>
    <property type="evidence" value="ECO:0007669"/>
    <property type="project" value="UniProtKB-KW"/>
</dbReference>
<dbReference type="CDD" id="cd05233">
    <property type="entry name" value="SDR_c"/>
    <property type="match status" value="1"/>
</dbReference>
<dbReference type="AlphaFoldDB" id="A0A411Z6F5"/>
<comment type="caution">
    <text evidence="3">The sequence shown here is derived from an EMBL/GenBank/DDBJ whole genome shotgun (WGS) entry which is preliminary data.</text>
</comment>
<proteinExistence type="inferred from homology"/>
<dbReference type="Pfam" id="PF13561">
    <property type="entry name" value="adh_short_C2"/>
    <property type="match status" value="1"/>
</dbReference>
<organism evidence="3 4">
    <name type="scientific">Pseudotabrizicola alkalilacus</name>
    <dbReference type="NCBI Taxonomy" id="2305252"/>
    <lineage>
        <taxon>Bacteria</taxon>
        <taxon>Pseudomonadati</taxon>
        <taxon>Pseudomonadota</taxon>
        <taxon>Alphaproteobacteria</taxon>
        <taxon>Rhodobacterales</taxon>
        <taxon>Paracoccaceae</taxon>
        <taxon>Pseudotabrizicola</taxon>
    </lineage>
</organism>
<dbReference type="NCBIfam" id="NF006384">
    <property type="entry name" value="PRK08628.1"/>
    <property type="match status" value="1"/>
</dbReference>
<dbReference type="PRINTS" id="PR00080">
    <property type="entry name" value="SDRFAMILY"/>
</dbReference>
<evidence type="ECO:0000313" key="3">
    <source>
        <dbReference type="EMBL" id="RGP38644.1"/>
    </source>
</evidence>
<dbReference type="InterPro" id="IPR036291">
    <property type="entry name" value="NAD(P)-bd_dom_sf"/>
</dbReference>
<dbReference type="PANTHER" id="PTHR24321:SF8">
    <property type="entry name" value="ESTRADIOL 17-BETA-DEHYDROGENASE 8-RELATED"/>
    <property type="match status" value="1"/>
</dbReference>
<reference evidence="3 4" key="1">
    <citation type="submission" date="2018-08" db="EMBL/GenBank/DDBJ databases">
        <title>Flavobacterium tibetense sp. nov., isolated from a wetland YonghuCo on Tibetan Plateau.</title>
        <authorList>
            <person name="Phurbu D."/>
            <person name="Lu H."/>
            <person name="Xing P."/>
        </authorList>
    </citation>
    <scope>NUCLEOTIDE SEQUENCE [LARGE SCALE GENOMIC DNA]</scope>
    <source>
        <strain evidence="3 4">DJC</strain>
    </source>
</reference>
<dbReference type="FunFam" id="3.40.50.720:FF:000084">
    <property type="entry name" value="Short-chain dehydrogenase reductase"/>
    <property type="match status" value="1"/>
</dbReference>
<evidence type="ECO:0000256" key="2">
    <source>
        <dbReference type="ARBA" id="ARBA00023002"/>
    </source>
</evidence>
<sequence>MDLGLKDKIVVVTGGGSGIGAAISMTLAEEGAIPVIYARRAPDDGFLAALVAKSPRAGWIKADLSLDEDCRRAVAETHERWGQVYGLVNNAGANDGVGLDAGPEAFRASLNQNLIHYYTLVHLLMADLKACKGAIVNISSKTAVTGQGGTSAYVAAKAAQLGLTREWAAALAGDGVRVNAVIPAEVMTPLYRRWLDTMDDPDAQLAEITARIPLGQRMTLDTEMAATTVFALSERAGHTTGQWLFVDGGYTHLDRALSTLAPTT</sequence>
<dbReference type="RefSeq" id="WP_118149389.1">
    <property type="nucleotide sequence ID" value="NZ_QWEY01000001.1"/>
</dbReference>
<protein>
    <submittedName>
        <fullName evidence="3">SDR family oxidoreductase</fullName>
    </submittedName>
</protein>
<dbReference type="InterPro" id="IPR002347">
    <property type="entry name" value="SDR_fam"/>
</dbReference>
<dbReference type="PANTHER" id="PTHR24321">
    <property type="entry name" value="DEHYDROGENASES, SHORT CHAIN"/>
    <property type="match status" value="1"/>
</dbReference>
<dbReference type="PRINTS" id="PR00081">
    <property type="entry name" value="GDHRDH"/>
</dbReference>
<dbReference type="SUPFAM" id="SSF51735">
    <property type="entry name" value="NAD(P)-binding Rossmann-fold domains"/>
    <property type="match status" value="1"/>
</dbReference>
<keyword evidence="2" id="KW-0560">Oxidoreductase</keyword>
<comment type="similarity">
    <text evidence="1">Belongs to the short-chain dehydrogenases/reductases (SDR) family.</text>
</comment>
<keyword evidence="4" id="KW-1185">Reference proteome</keyword>
<name>A0A411Z6F5_9RHOB</name>
<dbReference type="EMBL" id="QWEY01000001">
    <property type="protein sequence ID" value="RGP38644.1"/>
    <property type="molecule type" value="Genomic_DNA"/>
</dbReference>
<gene>
    <name evidence="3" type="ORF">D1012_00475</name>
</gene>
<dbReference type="Proteomes" id="UP000284547">
    <property type="component" value="Unassembled WGS sequence"/>
</dbReference>
<dbReference type="Gene3D" id="3.40.50.720">
    <property type="entry name" value="NAD(P)-binding Rossmann-like Domain"/>
    <property type="match status" value="1"/>
</dbReference>
<dbReference type="OrthoDB" id="9788235at2"/>
<evidence type="ECO:0000313" key="4">
    <source>
        <dbReference type="Proteomes" id="UP000284547"/>
    </source>
</evidence>
<evidence type="ECO:0000256" key="1">
    <source>
        <dbReference type="ARBA" id="ARBA00006484"/>
    </source>
</evidence>
<accession>A0A411Z6F5</accession>